<evidence type="ECO:0000256" key="1">
    <source>
        <dbReference type="ARBA" id="ARBA00000485"/>
    </source>
</evidence>
<evidence type="ECO:0000259" key="7">
    <source>
        <dbReference type="PROSITE" id="PS50127"/>
    </source>
</evidence>
<sequence length="154" mass="17435">MSNCVAATQNKDLELHGLGRDPPPGCGAGPIGEDLYHWIATIIGPTESPYDGGVFFLDIHFPRDYPFKPPKVTFMTRVCHPNINSNGVIGLDILRDQWYPQLTLDKYDPLVPEIAHIYLTDRARYEAKAKEWTRKYASKLIIKLRPKVGNAEAW</sequence>
<reference evidence="8" key="1">
    <citation type="submission" date="2021-06" db="EMBL/GenBank/DDBJ databases">
        <authorList>
            <person name="Kallberg Y."/>
            <person name="Tangrot J."/>
            <person name="Rosling A."/>
        </authorList>
    </citation>
    <scope>NUCLEOTIDE SEQUENCE</scope>
    <source>
        <strain evidence="8">FL966</strain>
    </source>
</reference>
<protein>
    <submittedName>
        <fullName evidence="8">19306_t:CDS:1</fullName>
    </submittedName>
</protein>
<proteinExistence type="predicted"/>
<dbReference type="SMART" id="SM00212">
    <property type="entry name" value="UBCc"/>
    <property type="match status" value="1"/>
</dbReference>
<evidence type="ECO:0000256" key="3">
    <source>
        <dbReference type="ARBA" id="ARBA00022679"/>
    </source>
</evidence>
<dbReference type="GO" id="GO:0061631">
    <property type="term" value="F:ubiquitin conjugating enzyme activity"/>
    <property type="evidence" value="ECO:0007669"/>
    <property type="project" value="UniProtKB-EC"/>
</dbReference>
<dbReference type="GO" id="GO:0005524">
    <property type="term" value="F:ATP binding"/>
    <property type="evidence" value="ECO:0007669"/>
    <property type="project" value="UniProtKB-KW"/>
</dbReference>
<evidence type="ECO:0000313" key="8">
    <source>
        <dbReference type="EMBL" id="CAG8735178.1"/>
    </source>
</evidence>
<evidence type="ECO:0000256" key="4">
    <source>
        <dbReference type="ARBA" id="ARBA00022741"/>
    </source>
</evidence>
<gene>
    <name evidence="8" type="ORF">CPELLU_LOCUS13750</name>
</gene>
<dbReference type="OrthoDB" id="7851174at2759"/>
<comment type="catalytic activity">
    <reaction evidence="1">
        <text>S-ubiquitinyl-[E1 ubiquitin-activating enzyme]-L-cysteine + [E2 ubiquitin-conjugating enzyme]-L-cysteine = [E1 ubiquitin-activating enzyme]-L-cysteine + S-ubiquitinyl-[E2 ubiquitin-conjugating enzyme]-L-cysteine.</text>
        <dbReference type="EC" id="2.3.2.23"/>
    </reaction>
</comment>
<dbReference type="InterPro" id="IPR016135">
    <property type="entry name" value="UBQ-conjugating_enzyme/RWD"/>
</dbReference>
<organism evidence="8 9">
    <name type="scientific">Cetraspora pellucida</name>
    <dbReference type="NCBI Taxonomy" id="1433469"/>
    <lineage>
        <taxon>Eukaryota</taxon>
        <taxon>Fungi</taxon>
        <taxon>Fungi incertae sedis</taxon>
        <taxon>Mucoromycota</taxon>
        <taxon>Glomeromycotina</taxon>
        <taxon>Glomeromycetes</taxon>
        <taxon>Diversisporales</taxon>
        <taxon>Gigasporaceae</taxon>
        <taxon>Cetraspora</taxon>
    </lineage>
</organism>
<keyword evidence="4" id="KW-0547">Nucleotide-binding</keyword>
<dbReference type="PROSITE" id="PS50127">
    <property type="entry name" value="UBC_2"/>
    <property type="match status" value="1"/>
</dbReference>
<dbReference type="FunFam" id="3.10.110.10:FF:000101">
    <property type="entry name" value="Ubiquitin-conjugating enzyme E2 D2"/>
    <property type="match status" value="1"/>
</dbReference>
<dbReference type="Proteomes" id="UP000789759">
    <property type="component" value="Unassembled WGS sequence"/>
</dbReference>
<comment type="pathway">
    <text evidence="2">Protein modification; protein ubiquitination.</text>
</comment>
<dbReference type="AlphaFoldDB" id="A0A9N9NIL3"/>
<keyword evidence="9" id="KW-1185">Reference proteome</keyword>
<evidence type="ECO:0000256" key="5">
    <source>
        <dbReference type="ARBA" id="ARBA00022786"/>
    </source>
</evidence>
<keyword evidence="6" id="KW-0067">ATP-binding</keyword>
<dbReference type="EMBL" id="CAJVQA010015100">
    <property type="protein sequence ID" value="CAG8735178.1"/>
    <property type="molecule type" value="Genomic_DNA"/>
</dbReference>
<keyword evidence="5" id="KW-0833">Ubl conjugation pathway</keyword>
<dbReference type="InterPro" id="IPR000608">
    <property type="entry name" value="UBC"/>
</dbReference>
<keyword evidence="3" id="KW-0808">Transferase</keyword>
<dbReference type="PANTHER" id="PTHR24068">
    <property type="entry name" value="UBIQUITIN-CONJUGATING ENZYME E2"/>
    <property type="match status" value="1"/>
</dbReference>
<accession>A0A9N9NIL3</accession>
<dbReference type="SUPFAM" id="SSF54495">
    <property type="entry name" value="UBC-like"/>
    <property type="match status" value="1"/>
</dbReference>
<evidence type="ECO:0000313" key="9">
    <source>
        <dbReference type="Proteomes" id="UP000789759"/>
    </source>
</evidence>
<dbReference type="Pfam" id="PF00179">
    <property type="entry name" value="UQ_con"/>
    <property type="match status" value="1"/>
</dbReference>
<evidence type="ECO:0000256" key="6">
    <source>
        <dbReference type="ARBA" id="ARBA00022840"/>
    </source>
</evidence>
<comment type="caution">
    <text evidence="8">The sequence shown here is derived from an EMBL/GenBank/DDBJ whole genome shotgun (WGS) entry which is preliminary data.</text>
</comment>
<feature type="domain" description="UBC core" evidence="7">
    <location>
        <begin position="6"/>
        <end position="154"/>
    </location>
</feature>
<evidence type="ECO:0000256" key="2">
    <source>
        <dbReference type="ARBA" id="ARBA00004906"/>
    </source>
</evidence>
<name>A0A9N9NIL3_9GLOM</name>
<dbReference type="Gene3D" id="3.10.110.10">
    <property type="entry name" value="Ubiquitin Conjugating Enzyme"/>
    <property type="match status" value="1"/>
</dbReference>